<evidence type="ECO:0000256" key="8">
    <source>
        <dbReference type="ARBA" id="ARBA00023098"/>
    </source>
</evidence>
<dbReference type="InterPro" id="IPR050187">
    <property type="entry name" value="Lipid_Phosphate_FormReg"/>
</dbReference>
<proteinExistence type="inferred from homology"/>
<reference evidence="12 13" key="1">
    <citation type="submission" date="2023-07" db="EMBL/GenBank/DDBJ databases">
        <title>Genomic Encyclopedia of Type Strains, Phase IV (KMG-IV): sequencing the most valuable type-strain genomes for metagenomic binning, comparative biology and taxonomic classification.</title>
        <authorList>
            <person name="Goeker M."/>
        </authorList>
    </citation>
    <scope>NUCLEOTIDE SEQUENCE [LARGE SCALE GENOMIC DNA]</scope>
    <source>
        <strain evidence="12 13">DSM 17723</strain>
    </source>
</reference>
<evidence type="ECO:0000259" key="11">
    <source>
        <dbReference type="PROSITE" id="PS50146"/>
    </source>
</evidence>
<keyword evidence="10" id="KW-1208">Phospholipid metabolism</keyword>
<evidence type="ECO:0000256" key="1">
    <source>
        <dbReference type="ARBA" id="ARBA00001946"/>
    </source>
</evidence>
<evidence type="ECO:0000256" key="7">
    <source>
        <dbReference type="ARBA" id="ARBA00022840"/>
    </source>
</evidence>
<dbReference type="RefSeq" id="WP_095301674.1">
    <property type="nucleotide sequence ID" value="NZ_CADEPK010000105.1"/>
</dbReference>
<dbReference type="InterPro" id="IPR005218">
    <property type="entry name" value="Diacylglycerol/lipid_kinase"/>
</dbReference>
<evidence type="ECO:0000256" key="5">
    <source>
        <dbReference type="ARBA" id="ARBA00022741"/>
    </source>
</evidence>
<evidence type="ECO:0000256" key="6">
    <source>
        <dbReference type="ARBA" id="ARBA00022777"/>
    </source>
</evidence>
<dbReference type="GO" id="GO:0016301">
    <property type="term" value="F:kinase activity"/>
    <property type="evidence" value="ECO:0007669"/>
    <property type="project" value="UniProtKB-KW"/>
</dbReference>
<evidence type="ECO:0000313" key="12">
    <source>
        <dbReference type="EMBL" id="MDQ0224548.1"/>
    </source>
</evidence>
<dbReference type="InterPro" id="IPR001206">
    <property type="entry name" value="Diacylglycerol_kinase_cat_dom"/>
</dbReference>
<evidence type="ECO:0000256" key="3">
    <source>
        <dbReference type="ARBA" id="ARBA00022516"/>
    </source>
</evidence>
<dbReference type="Gene3D" id="3.40.50.10330">
    <property type="entry name" value="Probable inorganic polyphosphate/atp-NAD kinase, domain 1"/>
    <property type="match status" value="1"/>
</dbReference>
<comment type="similarity">
    <text evidence="2">Belongs to the diacylglycerol/lipid kinase family.</text>
</comment>
<protein>
    <submittedName>
        <fullName evidence="12">YegS/Rv2252/BmrU family lipid kinase</fullName>
    </submittedName>
</protein>
<dbReference type="PROSITE" id="PS50146">
    <property type="entry name" value="DAGK"/>
    <property type="match status" value="1"/>
</dbReference>
<evidence type="ECO:0000256" key="9">
    <source>
        <dbReference type="ARBA" id="ARBA00023209"/>
    </source>
</evidence>
<accession>A0ABT9YX22</accession>
<comment type="caution">
    <text evidence="12">The sequence shown here is derived from an EMBL/GenBank/DDBJ whole genome shotgun (WGS) entry which is preliminary data.</text>
</comment>
<dbReference type="NCBIfam" id="TIGR00147">
    <property type="entry name" value="YegS/Rv2252/BmrU family lipid kinase"/>
    <property type="match status" value="1"/>
</dbReference>
<feature type="domain" description="DAGKc" evidence="11">
    <location>
        <begin position="1"/>
        <end position="136"/>
    </location>
</feature>
<organism evidence="12 13">
    <name type="scientific">Metabacillus niabensis</name>
    <dbReference type="NCBI Taxonomy" id="324854"/>
    <lineage>
        <taxon>Bacteria</taxon>
        <taxon>Bacillati</taxon>
        <taxon>Bacillota</taxon>
        <taxon>Bacilli</taxon>
        <taxon>Bacillales</taxon>
        <taxon>Bacillaceae</taxon>
        <taxon>Metabacillus</taxon>
    </lineage>
</organism>
<dbReference type="Proteomes" id="UP001232245">
    <property type="component" value="Unassembled WGS sequence"/>
</dbReference>
<evidence type="ECO:0000256" key="4">
    <source>
        <dbReference type="ARBA" id="ARBA00022679"/>
    </source>
</evidence>
<dbReference type="InterPro" id="IPR045540">
    <property type="entry name" value="YegS/DAGK_C"/>
</dbReference>
<keyword evidence="3" id="KW-0444">Lipid biosynthesis</keyword>
<evidence type="ECO:0000313" key="13">
    <source>
        <dbReference type="Proteomes" id="UP001232245"/>
    </source>
</evidence>
<evidence type="ECO:0000256" key="10">
    <source>
        <dbReference type="ARBA" id="ARBA00023264"/>
    </source>
</evidence>
<dbReference type="InterPro" id="IPR017438">
    <property type="entry name" value="ATP-NAD_kinase_N"/>
</dbReference>
<keyword evidence="6 12" id="KW-0418">Kinase</keyword>
<keyword evidence="7" id="KW-0067">ATP-binding</keyword>
<keyword evidence="4" id="KW-0808">Transferase</keyword>
<dbReference type="PANTHER" id="PTHR12358">
    <property type="entry name" value="SPHINGOSINE KINASE"/>
    <property type="match status" value="1"/>
</dbReference>
<dbReference type="PANTHER" id="PTHR12358:SF54">
    <property type="entry name" value="SPHINGOSINE KINASE RELATED PROTEIN"/>
    <property type="match status" value="1"/>
</dbReference>
<keyword evidence="13" id="KW-1185">Reference proteome</keyword>
<dbReference type="SMART" id="SM00046">
    <property type="entry name" value="DAGKc"/>
    <property type="match status" value="1"/>
</dbReference>
<dbReference type="EMBL" id="JAUSTZ010000002">
    <property type="protein sequence ID" value="MDQ0224548.1"/>
    <property type="molecule type" value="Genomic_DNA"/>
</dbReference>
<name>A0ABT9YX22_9BACI</name>
<gene>
    <name evidence="12" type="ORF">J2S02_000877</name>
</gene>
<keyword evidence="9" id="KW-0594">Phospholipid biosynthesis</keyword>
<evidence type="ECO:0000256" key="2">
    <source>
        <dbReference type="ARBA" id="ARBA00005983"/>
    </source>
</evidence>
<dbReference type="SUPFAM" id="SSF111331">
    <property type="entry name" value="NAD kinase/diacylglycerol kinase-like"/>
    <property type="match status" value="1"/>
</dbReference>
<dbReference type="Pfam" id="PF00781">
    <property type="entry name" value="DAGK_cat"/>
    <property type="match status" value="1"/>
</dbReference>
<keyword evidence="8" id="KW-0443">Lipid metabolism</keyword>
<dbReference type="Pfam" id="PF19279">
    <property type="entry name" value="YegS_C"/>
    <property type="match status" value="1"/>
</dbReference>
<keyword evidence="5" id="KW-0547">Nucleotide-binding</keyword>
<sequence>MNGLFFIINPVAGNGKSIKIWKKIKKELEKTNITYRTFQTEYSGHAEVLARQVATIQNYHLKTIIVVGGEGTIHEVINGLATFQKVKIGFINAGNGHNLERELQLPSHPVKALRSILQKMNRRSVQYDLGEINCEGKTSSIHFIRSLEVGINVVIQKEIDMFPLKRIMNFLHLHSFMFIICLLKVLYQYKPTSLKVHYDGEMVEYENVWLSTVSNLPHRYNKMEIAENTNPKDGLLDATIIHSLSRNQIICLFLFNMKSKKWREDAISTFPCTSIKLYGDNSPVYADGEHIGEGPVSISVNKSNVTLIK</sequence>
<comment type="cofactor">
    <cofactor evidence="1">
        <name>Mg(2+)</name>
        <dbReference type="ChEBI" id="CHEBI:18420"/>
    </cofactor>
</comment>
<dbReference type="Gene3D" id="2.60.200.40">
    <property type="match status" value="1"/>
</dbReference>
<dbReference type="InterPro" id="IPR016064">
    <property type="entry name" value="NAD/diacylglycerol_kinase_sf"/>
</dbReference>